<dbReference type="Proteomes" id="UP000244930">
    <property type="component" value="Chromosome"/>
</dbReference>
<dbReference type="KEGG" id="acom:CEW83_17420"/>
<name>A0A2U8GTJ1_9RHOO</name>
<evidence type="ECO:0000313" key="2">
    <source>
        <dbReference type="Proteomes" id="UP000244930"/>
    </source>
</evidence>
<accession>A0A2U8GTJ1</accession>
<evidence type="ECO:0008006" key="3">
    <source>
        <dbReference type="Google" id="ProtNLM"/>
    </source>
</evidence>
<organism evidence="1 2">
    <name type="scientific">Parazoarcus communis</name>
    <dbReference type="NCBI Taxonomy" id="41977"/>
    <lineage>
        <taxon>Bacteria</taxon>
        <taxon>Pseudomonadati</taxon>
        <taxon>Pseudomonadota</taxon>
        <taxon>Betaproteobacteria</taxon>
        <taxon>Rhodocyclales</taxon>
        <taxon>Zoogloeaceae</taxon>
        <taxon>Parazoarcus</taxon>
    </lineage>
</organism>
<dbReference type="InterPro" id="IPR010696">
    <property type="entry name" value="DUF1272"/>
</dbReference>
<dbReference type="EMBL" id="CP022187">
    <property type="protein sequence ID" value="AWI76778.1"/>
    <property type="molecule type" value="Genomic_DNA"/>
</dbReference>
<gene>
    <name evidence="1" type="ORF">CEW83_17420</name>
</gene>
<reference evidence="1 2" key="1">
    <citation type="submission" date="2017-06" db="EMBL/GenBank/DDBJ databases">
        <title>Azoarcus.</title>
        <authorList>
            <person name="Woo J.-H."/>
            <person name="Kim H.-S."/>
        </authorList>
    </citation>
    <scope>NUCLEOTIDE SEQUENCE [LARGE SCALE GENOMIC DNA]</scope>
    <source>
        <strain evidence="1 2">TSPY31</strain>
    </source>
</reference>
<evidence type="ECO:0000313" key="1">
    <source>
        <dbReference type="EMBL" id="AWI76778.1"/>
    </source>
</evidence>
<keyword evidence="2" id="KW-1185">Reference proteome</keyword>
<dbReference type="Pfam" id="PF06906">
    <property type="entry name" value="DUF1272"/>
    <property type="match status" value="1"/>
</dbReference>
<dbReference type="RefSeq" id="WP_108950477.1">
    <property type="nucleotide sequence ID" value="NZ_CP022187.1"/>
</dbReference>
<proteinExistence type="predicted"/>
<protein>
    <recommendedName>
        <fullName evidence="3">DUF1272 domain-containing protein</fullName>
    </recommendedName>
</protein>
<dbReference type="AlphaFoldDB" id="A0A2U8GTJ1"/>
<sequence>MLQLRPNCECCDKDLPPDSAEARICSFECTFCASCADGVLHGVCPNCGGELLARPRRPVAKLEKNPASTERVLNPAGCGKVA</sequence>